<evidence type="ECO:0000313" key="3">
    <source>
        <dbReference type="Proteomes" id="UP001328107"/>
    </source>
</evidence>
<dbReference type="AlphaFoldDB" id="A0AAN5D6T1"/>
<proteinExistence type="predicted"/>
<dbReference type="Gene3D" id="3.60.21.10">
    <property type="match status" value="1"/>
</dbReference>
<accession>A0AAN5D6T1</accession>
<gene>
    <name evidence="2" type="ORF">PMAYCL1PPCAC_27656</name>
</gene>
<dbReference type="InterPro" id="IPR050341">
    <property type="entry name" value="PP1_catalytic_subunit"/>
</dbReference>
<dbReference type="Pfam" id="PF00149">
    <property type="entry name" value="Metallophos"/>
    <property type="match status" value="1"/>
</dbReference>
<dbReference type="SUPFAM" id="SSF56300">
    <property type="entry name" value="Metallo-dependent phosphatases"/>
    <property type="match status" value="1"/>
</dbReference>
<dbReference type="InterPro" id="IPR004843">
    <property type="entry name" value="Calcineurin-like_PHP"/>
</dbReference>
<dbReference type="InterPro" id="IPR029052">
    <property type="entry name" value="Metallo-depent_PP-like"/>
</dbReference>
<organism evidence="2 3">
    <name type="scientific">Pristionchus mayeri</name>
    <dbReference type="NCBI Taxonomy" id="1317129"/>
    <lineage>
        <taxon>Eukaryota</taxon>
        <taxon>Metazoa</taxon>
        <taxon>Ecdysozoa</taxon>
        <taxon>Nematoda</taxon>
        <taxon>Chromadorea</taxon>
        <taxon>Rhabditida</taxon>
        <taxon>Rhabditina</taxon>
        <taxon>Diplogasteromorpha</taxon>
        <taxon>Diplogasteroidea</taxon>
        <taxon>Neodiplogasteridae</taxon>
        <taxon>Pristionchus</taxon>
    </lineage>
</organism>
<dbReference type="PANTHER" id="PTHR11668:SF491">
    <property type="entry name" value="SERINE_THREONINE-PROTEIN PHOSPHATASE"/>
    <property type="match status" value="1"/>
</dbReference>
<feature type="non-terminal residue" evidence="2">
    <location>
        <position position="1"/>
    </location>
</feature>
<sequence length="130" mass="14463">QETARSLYYEVNKVFCYLSVAAIIGNKYFCAHGGISPWLFTRRQLRGLHKPCVHSSDDVFVNDMVWSDPAIGLRGTAFNFKRGTSIYFGLDALVHALKSMGCVAILRGHTMVKGGYEITWGVCFTIFSAS</sequence>
<dbReference type="GO" id="GO:0004722">
    <property type="term" value="F:protein serine/threonine phosphatase activity"/>
    <property type="evidence" value="ECO:0007669"/>
    <property type="project" value="TreeGrafter"/>
</dbReference>
<evidence type="ECO:0000313" key="2">
    <source>
        <dbReference type="EMBL" id="GMR57461.1"/>
    </source>
</evidence>
<feature type="non-terminal residue" evidence="2">
    <location>
        <position position="130"/>
    </location>
</feature>
<dbReference type="GO" id="GO:0005737">
    <property type="term" value="C:cytoplasm"/>
    <property type="evidence" value="ECO:0007669"/>
    <property type="project" value="TreeGrafter"/>
</dbReference>
<reference evidence="3" key="1">
    <citation type="submission" date="2022-10" db="EMBL/GenBank/DDBJ databases">
        <title>Genome assembly of Pristionchus species.</title>
        <authorList>
            <person name="Yoshida K."/>
            <person name="Sommer R.J."/>
        </authorList>
    </citation>
    <scope>NUCLEOTIDE SEQUENCE [LARGE SCALE GENOMIC DNA]</scope>
    <source>
        <strain evidence="3">RS5460</strain>
    </source>
</reference>
<feature type="domain" description="Calcineurin-like phosphoesterase" evidence="1">
    <location>
        <begin position="7"/>
        <end position="112"/>
    </location>
</feature>
<name>A0AAN5D6T1_9BILA</name>
<protein>
    <recommendedName>
        <fullName evidence="1">Calcineurin-like phosphoesterase domain-containing protein</fullName>
    </recommendedName>
</protein>
<dbReference type="InterPro" id="IPR006186">
    <property type="entry name" value="Ser/Thr-sp_prot-phosphatase"/>
</dbReference>
<dbReference type="GO" id="GO:0005634">
    <property type="term" value="C:nucleus"/>
    <property type="evidence" value="ECO:0007669"/>
    <property type="project" value="TreeGrafter"/>
</dbReference>
<evidence type="ECO:0000259" key="1">
    <source>
        <dbReference type="Pfam" id="PF00149"/>
    </source>
</evidence>
<dbReference type="PRINTS" id="PR00114">
    <property type="entry name" value="STPHPHTASE"/>
</dbReference>
<dbReference type="CDD" id="cd00144">
    <property type="entry name" value="MPP_PPP_family"/>
    <property type="match status" value="1"/>
</dbReference>
<keyword evidence="3" id="KW-1185">Reference proteome</keyword>
<dbReference type="Proteomes" id="UP001328107">
    <property type="component" value="Unassembled WGS sequence"/>
</dbReference>
<dbReference type="EMBL" id="BTRK01000006">
    <property type="protein sequence ID" value="GMR57461.1"/>
    <property type="molecule type" value="Genomic_DNA"/>
</dbReference>
<dbReference type="PANTHER" id="PTHR11668">
    <property type="entry name" value="SERINE/THREONINE PROTEIN PHOSPHATASE"/>
    <property type="match status" value="1"/>
</dbReference>
<comment type="caution">
    <text evidence="2">The sequence shown here is derived from an EMBL/GenBank/DDBJ whole genome shotgun (WGS) entry which is preliminary data.</text>
</comment>